<reference evidence="1" key="1">
    <citation type="journal article" date="2014" name="Front. Microbiol.">
        <title>High frequency of phylogenetically diverse reductive dehalogenase-homologous genes in deep subseafloor sedimentary metagenomes.</title>
        <authorList>
            <person name="Kawai M."/>
            <person name="Futagami T."/>
            <person name="Toyoda A."/>
            <person name="Takaki Y."/>
            <person name="Nishi S."/>
            <person name="Hori S."/>
            <person name="Arai W."/>
            <person name="Tsubouchi T."/>
            <person name="Morono Y."/>
            <person name="Uchiyama I."/>
            <person name="Ito T."/>
            <person name="Fujiyama A."/>
            <person name="Inagaki F."/>
            <person name="Takami H."/>
        </authorList>
    </citation>
    <scope>NUCLEOTIDE SEQUENCE</scope>
    <source>
        <strain evidence="1">Expedition CK06-06</strain>
    </source>
</reference>
<proteinExistence type="predicted"/>
<feature type="non-terminal residue" evidence="1">
    <location>
        <position position="93"/>
    </location>
</feature>
<gene>
    <name evidence="1" type="ORF">S03H2_12562</name>
</gene>
<organism evidence="1">
    <name type="scientific">marine sediment metagenome</name>
    <dbReference type="NCBI Taxonomy" id="412755"/>
    <lineage>
        <taxon>unclassified sequences</taxon>
        <taxon>metagenomes</taxon>
        <taxon>ecological metagenomes</taxon>
    </lineage>
</organism>
<protein>
    <submittedName>
        <fullName evidence="1">Uncharacterized protein</fullName>
    </submittedName>
</protein>
<sequence length="93" mass="10291">MSGSLYINGNACCKGIESIRNIGQGVNAGIWPSINGTLIWALSLVNGEMGWDEWKKNTLAYHAENFPDVWYGIWSGPDTYNSDLSKYPGQTVF</sequence>
<evidence type="ECO:0000313" key="1">
    <source>
        <dbReference type="EMBL" id="GAH47044.1"/>
    </source>
</evidence>
<dbReference type="EMBL" id="BARU01006387">
    <property type="protein sequence ID" value="GAH47044.1"/>
    <property type="molecule type" value="Genomic_DNA"/>
</dbReference>
<name>X1GZL9_9ZZZZ</name>
<dbReference type="AlphaFoldDB" id="X1GZL9"/>
<comment type="caution">
    <text evidence="1">The sequence shown here is derived from an EMBL/GenBank/DDBJ whole genome shotgun (WGS) entry which is preliminary data.</text>
</comment>
<accession>X1GZL9</accession>